<dbReference type="AlphaFoldDB" id="A0A1I3NCK0"/>
<comment type="pathway">
    <text evidence="3 8">Metabolic intermediate biosynthesis; chorismate biosynthesis; chorismate from D-erythrose 4-phosphate and phosphoenolpyruvate: step 3/7.</text>
</comment>
<feature type="active site" description="Proton donor" evidence="8 9">
    <location>
        <position position="116"/>
    </location>
</feature>
<dbReference type="GO" id="GO:0009423">
    <property type="term" value="P:chorismate biosynthetic process"/>
    <property type="evidence" value="ECO:0007669"/>
    <property type="project" value="UniProtKB-UniRule"/>
</dbReference>
<dbReference type="UniPathway" id="UPA00053">
    <property type="reaction ID" value="UER00086"/>
</dbReference>
<comment type="subunit">
    <text evidence="5 8">Homododecamer.</text>
</comment>
<keyword evidence="8" id="KW-0028">Amino-acid biosynthesis</keyword>
<dbReference type="Gene3D" id="3.40.50.9100">
    <property type="entry name" value="Dehydroquinase, class II"/>
    <property type="match status" value="1"/>
</dbReference>
<feature type="binding site" evidence="8 10">
    <location>
        <position position="103"/>
    </location>
    <ligand>
        <name>substrate</name>
    </ligand>
</feature>
<dbReference type="PANTHER" id="PTHR21272:SF3">
    <property type="entry name" value="CATABOLIC 3-DEHYDROQUINASE"/>
    <property type="match status" value="1"/>
</dbReference>
<comment type="catalytic activity">
    <reaction evidence="1 8">
        <text>3-dehydroquinate = 3-dehydroshikimate + H2O</text>
        <dbReference type="Rhea" id="RHEA:21096"/>
        <dbReference type="ChEBI" id="CHEBI:15377"/>
        <dbReference type="ChEBI" id="CHEBI:16630"/>
        <dbReference type="ChEBI" id="CHEBI:32364"/>
        <dbReference type="EC" id="4.2.1.10"/>
    </reaction>
</comment>
<dbReference type="GO" id="GO:0003855">
    <property type="term" value="F:3-dehydroquinate dehydratase activity"/>
    <property type="evidence" value="ECO:0007669"/>
    <property type="project" value="UniProtKB-UniRule"/>
</dbReference>
<dbReference type="SUPFAM" id="SSF52304">
    <property type="entry name" value="Type II 3-dehydroquinate dehydratase"/>
    <property type="match status" value="1"/>
</dbReference>
<feature type="active site" description="Proton acceptor" evidence="8 9">
    <location>
        <position position="43"/>
    </location>
</feature>
<dbReference type="Proteomes" id="UP000242560">
    <property type="component" value="Unassembled WGS sequence"/>
</dbReference>
<feature type="binding site" evidence="8 10">
    <location>
        <begin position="117"/>
        <end position="118"/>
    </location>
    <ligand>
        <name>substrate</name>
    </ligand>
</feature>
<keyword evidence="13" id="KW-1185">Reference proteome</keyword>
<evidence type="ECO:0000256" key="11">
    <source>
        <dbReference type="PIRSR" id="PIRSR001399-3"/>
    </source>
</evidence>
<dbReference type="GO" id="GO:0009073">
    <property type="term" value="P:aromatic amino acid family biosynthetic process"/>
    <property type="evidence" value="ECO:0007669"/>
    <property type="project" value="UniProtKB-KW"/>
</dbReference>
<dbReference type="PROSITE" id="PS01029">
    <property type="entry name" value="DEHYDROQUINASE_II"/>
    <property type="match status" value="1"/>
</dbReference>
<dbReference type="EMBL" id="FORQ01000004">
    <property type="protein sequence ID" value="SFJ07061.1"/>
    <property type="molecule type" value="Genomic_DNA"/>
</dbReference>
<protein>
    <recommendedName>
        <fullName evidence="6 8">3-dehydroquinate dehydratase</fullName>
        <shortName evidence="8">3-dehydroquinase</shortName>
        <ecNumber evidence="6 8">4.2.1.10</ecNumber>
    </recommendedName>
    <alternativeName>
        <fullName evidence="8">Type II DHQase</fullName>
    </alternativeName>
</protein>
<dbReference type="EC" id="4.2.1.10" evidence="6 8"/>
<evidence type="ECO:0000256" key="5">
    <source>
        <dbReference type="ARBA" id="ARBA00011193"/>
    </source>
</evidence>
<keyword evidence="8" id="KW-0057">Aromatic amino acid biosynthesis</keyword>
<dbReference type="NCBIfam" id="NF003807">
    <property type="entry name" value="PRK05395.1-4"/>
    <property type="match status" value="1"/>
</dbReference>
<evidence type="ECO:0000256" key="4">
    <source>
        <dbReference type="ARBA" id="ARBA00011037"/>
    </source>
</evidence>
<dbReference type="HAMAP" id="MF_00169">
    <property type="entry name" value="AroQ"/>
    <property type="match status" value="1"/>
</dbReference>
<evidence type="ECO:0000256" key="9">
    <source>
        <dbReference type="PIRSR" id="PIRSR001399-1"/>
    </source>
</evidence>
<comment type="function">
    <text evidence="2 8">Catalyzes a trans-dehydration via an enolate intermediate.</text>
</comment>
<sequence length="158" mass="17983">MRILLLNGFNAKTAYICKKLKMKILIVNGPNLNLLGTREPDIYGNISMEEYLNQLENKFPEHEISYYQSNIEGELIDRLQKDDFEALIINPGAFTHYSYAIADCLKNISQQKMEVHISNIYQREEFRQKSVTAVNSDGIISGFGLKGYALAILSLNSN</sequence>
<proteinExistence type="inferred from homology"/>
<dbReference type="CDD" id="cd00466">
    <property type="entry name" value="DHQase_II"/>
    <property type="match status" value="1"/>
</dbReference>
<evidence type="ECO:0000256" key="7">
    <source>
        <dbReference type="ARBA" id="ARBA00023239"/>
    </source>
</evidence>
<evidence type="ECO:0000256" key="8">
    <source>
        <dbReference type="HAMAP-Rule" id="MF_00169"/>
    </source>
</evidence>
<dbReference type="NCBIfam" id="NF003805">
    <property type="entry name" value="PRK05395.1-2"/>
    <property type="match status" value="1"/>
</dbReference>
<gene>
    <name evidence="8" type="primary">aroQ</name>
    <name evidence="12" type="ORF">SAMN05421638_2014</name>
</gene>
<evidence type="ECO:0000313" key="12">
    <source>
        <dbReference type="EMBL" id="SFJ07061.1"/>
    </source>
</evidence>
<comment type="similarity">
    <text evidence="4 8">Belongs to the type-II 3-dehydroquinase family.</text>
</comment>
<dbReference type="PIRSF" id="PIRSF001399">
    <property type="entry name" value="DHquinase_II"/>
    <property type="match status" value="1"/>
</dbReference>
<dbReference type="GO" id="GO:0008652">
    <property type="term" value="P:amino acid biosynthetic process"/>
    <property type="evidence" value="ECO:0007669"/>
    <property type="project" value="UniProtKB-KW"/>
</dbReference>
<feature type="site" description="Transition state stabilizer" evidence="8 11">
    <location>
        <position position="38"/>
    </location>
</feature>
<feature type="binding site" evidence="8 10">
    <location>
        <position position="127"/>
    </location>
    <ligand>
        <name>substrate</name>
    </ligand>
</feature>
<evidence type="ECO:0000313" key="13">
    <source>
        <dbReference type="Proteomes" id="UP000242560"/>
    </source>
</evidence>
<evidence type="ECO:0000256" key="6">
    <source>
        <dbReference type="ARBA" id="ARBA00012060"/>
    </source>
</evidence>
<evidence type="ECO:0000256" key="10">
    <source>
        <dbReference type="PIRSR" id="PIRSR001399-2"/>
    </source>
</evidence>
<evidence type="ECO:0000256" key="2">
    <source>
        <dbReference type="ARBA" id="ARBA00003924"/>
    </source>
</evidence>
<dbReference type="Pfam" id="PF01220">
    <property type="entry name" value="DHquinase_II"/>
    <property type="match status" value="1"/>
</dbReference>
<feature type="binding site" evidence="8 10">
    <location>
        <position position="90"/>
    </location>
    <ligand>
        <name>substrate</name>
    </ligand>
</feature>
<dbReference type="PANTHER" id="PTHR21272">
    <property type="entry name" value="CATABOLIC 3-DEHYDROQUINASE"/>
    <property type="match status" value="1"/>
</dbReference>
<dbReference type="InterPro" id="IPR036441">
    <property type="entry name" value="DHquinase_II_sf"/>
</dbReference>
<organism evidence="12 13">
    <name type="scientific">Kaistella treverensis</name>
    <dbReference type="NCBI Taxonomy" id="631455"/>
    <lineage>
        <taxon>Bacteria</taxon>
        <taxon>Pseudomonadati</taxon>
        <taxon>Bacteroidota</taxon>
        <taxon>Flavobacteriia</taxon>
        <taxon>Flavobacteriales</taxon>
        <taxon>Weeksellaceae</taxon>
        <taxon>Chryseobacterium group</taxon>
        <taxon>Kaistella</taxon>
    </lineage>
</organism>
<evidence type="ECO:0000256" key="3">
    <source>
        <dbReference type="ARBA" id="ARBA00004902"/>
    </source>
</evidence>
<accession>A0A1I3NCK0</accession>
<dbReference type="InterPro" id="IPR001874">
    <property type="entry name" value="DHquinase_II"/>
</dbReference>
<dbReference type="GO" id="GO:0019631">
    <property type="term" value="P:quinate catabolic process"/>
    <property type="evidence" value="ECO:0007669"/>
    <property type="project" value="TreeGrafter"/>
</dbReference>
<feature type="binding site" evidence="8 10">
    <location>
        <position position="96"/>
    </location>
    <ligand>
        <name>substrate</name>
    </ligand>
</feature>
<keyword evidence="7 8" id="KW-0456">Lyase</keyword>
<evidence type="ECO:0000256" key="1">
    <source>
        <dbReference type="ARBA" id="ARBA00001864"/>
    </source>
</evidence>
<name>A0A1I3NCK0_9FLAO</name>
<dbReference type="InterPro" id="IPR018509">
    <property type="entry name" value="DHquinase_II_CS"/>
</dbReference>
<reference evidence="13" key="1">
    <citation type="submission" date="2016-10" db="EMBL/GenBank/DDBJ databases">
        <authorList>
            <person name="Varghese N."/>
            <person name="Submissions S."/>
        </authorList>
    </citation>
    <scope>NUCLEOTIDE SEQUENCE [LARGE SCALE GENOMIC DNA]</scope>
    <source>
        <strain evidence="13">DSM 22251</strain>
    </source>
</reference>